<feature type="transmembrane region" description="Helical" evidence="1">
    <location>
        <begin position="726"/>
        <end position="744"/>
    </location>
</feature>
<dbReference type="Proteomes" id="UP000245631">
    <property type="component" value="Unassembled WGS sequence"/>
</dbReference>
<organism evidence="2 3">
    <name type="scientific">Rhizobium loti</name>
    <name type="common">Mesorhizobium loti</name>
    <dbReference type="NCBI Taxonomy" id="381"/>
    <lineage>
        <taxon>Bacteria</taxon>
        <taxon>Pseudomonadati</taxon>
        <taxon>Pseudomonadota</taxon>
        <taxon>Alphaproteobacteria</taxon>
        <taxon>Hyphomicrobiales</taxon>
        <taxon>Phyllobacteriaceae</taxon>
        <taxon>Mesorhizobium</taxon>
    </lineage>
</organism>
<dbReference type="InterPro" id="IPR019286">
    <property type="entry name" value="DUF2339_TM"/>
</dbReference>
<dbReference type="RefSeq" id="WP_109662700.1">
    <property type="nucleotide sequence ID" value="NZ_QGGH01000002.1"/>
</dbReference>
<feature type="transmembrane region" description="Helical" evidence="1">
    <location>
        <begin position="195"/>
        <end position="219"/>
    </location>
</feature>
<proteinExistence type="predicted"/>
<feature type="transmembrane region" description="Helical" evidence="1">
    <location>
        <begin position="658"/>
        <end position="676"/>
    </location>
</feature>
<dbReference type="AlphaFoldDB" id="A0A8E2WHJ3"/>
<dbReference type="PIRSF" id="PIRSF035905">
    <property type="entry name" value="UCP035905_mp"/>
    <property type="match status" value="1"/>
</dbReference>
<keyword evidence="1" id="KW-0472">Membrane</keyword>
<feature type="transmembrane region" description="Helical" evidence="1">
    <location>
        <begin position="485"/>
        <end position="507"/>
    </location>
</feature>
<sequence length="912" mass="94133">MFESLIGLVAIIALFVIISRQQNRIGLVERELGALRSLVLSGAVPPLAKPSEQAAPADVIPAVAAAADIPSPAMSEPIAAQAPAMEVEAPIGEVVSGPWAPSEAAPKAAEPVAPAAAAKAARQSDVETALGTRWAVWVGGIALALGGLFLIRYTIEAGIFGPGVRLTMAGVLGLVLVAGGEFIRRTGFKVPVQGVAGAYIPAILTAAGAFILFGTVYAAHGIYGFIGPALAFTLLGAIGVATIAAALVHGQALAGIGLVGAMVTPVLIASQAPNPWALFGYLAIVLAATGVIARMRDWKSLMAAAFFGTGVWTILYMTDAPGANLSAILFIDAVTLAVLALVWLARRGDEAGPAGAFDWPSIVPGLFVAFSALGLSVDPVFAAAGYALPGAVVIAAMVAVALYRPLALPLLYAAGLVTVLIYLGIIPPTSIASDFSGGALGVDGLPLATSNALTLRIGIALGLVFIGAGFWAARRFAAGTQIRAASWAAWGVIVPLVILLALWFTFGNLDRDLVYAAAAVLLVAVFAAGGEWIARAEEPPLKGGIAVSFALGGAAIAGLLMLHMAFDSGWTTILLGAAAIVPALATRWRSYPVLGWISVGAVIAVLGRVAFDPTIVGAEFLSTTPVFNWLLPGYGVPALAFGFAAWQLARTTNGRPRLAMEAAAALFALLTLAMLVRHAMHGGVIDTGAMTLAEQSIYTLIAIGAGAILVAIDIRSPSSVLRYGSMAAGVVSVAFIVVRHFVVLNPLLSDESTGQIPVFNLLFLGYLLPAAAAGGLALYARDKRPKWYTQMLALVAAVLAFAYATLSVRRLFKGEFIGLWSGLGQLETYTYSALWLVIGVALLTAGVWLKSQVLRIASAALIAIAVLKVFIFDMSELEGVLRALSFIGLGAVLIGIGLFYQRLLTRAAKENG</sequence>
<feature type="transmembrane region" description="Helical" evidence="1">
    <location>
        <begin position="159"/>
        <end position="183"/>
    </location>
</feature>
<feature type="transmembrane region" description="Helical" evidence="1">
    <location>
        <begin position="593"/>
        <end position="611"/>
    </location>
</feature>
<dbReference type="Pfam" id="PF10101">
    <property type="entry name" value="DUF2339"/>
    <property type="match status" value="1"/>
</dbReference>
<keyword evidence="1" id="KW-1133">Transmembrane helix</keyword>
<dbReference type="PANTHER" id="PTHR38434:SF1">
    <property type="entry name" value="BLL2549 PROTEIN"/>
    <property type="match status" value="1"/>
</dbReference>
<name>A0A8E2WHJ3_RHILI</name>
<feature type="transmembrane region" description="Helical" evidence="1">
    <location>
        <begin position="880"/>
        <end position="900"/>
    </location>
</feature>
<feature type="transmembrane region" description="Helical" evidence="1">
    <location>
        <begin position="323"/>
        <end position="345"/>
    </location>
</feature>
<feature type="transmembrane region" description="Helical" evidence="1">
    <location>
        <begin position="252"/>
        <end position="270"/>
    </location>
</feature>
<feature type="transmembrane region" description="Helical" evidence="1">
    <location>
        <begin position="453"/>
        <end position="473"/>
    </location>
</feature>
<dbReference type="GeneID" id="61051716"/>
<feature type="transmembrane region" description="Helical" evidence="1">
    <location>
        <begin position="134"/>
        <end position="153"/>
    </location>
</feature>
<feature type="transmembrane region" description="Helical" evidence="1">
    <location>
        <begin position="276"/>
        <end position="293"/>
    </location>
</feature>
<reference evidence="2 3" key="1">
    <citation type="submission" date="2018-05" db="EMBL/GenBank/DDBJ databases">
        <title>Genomic Encyclopedia of Type Strains, Phase IV (KMG-IV): sequencing the most valuable type-strain genomes for metagenomic binning, comparative biology and taxonomic classification.</title>
        <authorList>
            <person name="Goeker M."/>
        </authorList>
    </citation>
    <scope>NUCLEOTIDE SEQUENCE [LARGE SCALE GENOMIC DNA]</scope>
    <source>
        <strain evidence="2 3">DSM 2626</strain>
    </source>
</reference>
<comment type="caution">
    <text evidence="2">The sequence shown here is derived from an EMBL/GenBank/DDBJ whole genome shotgun (WGS) entry which is preliminary data.</text>
</comment>
<feature type="transmembrane region" description="Helical" evidence="1">
    <location>
        <begin position="568"/>
        <end position="586"/>
    </location>
</feature>
<accession>A0A8E2WHJ3</accession>
<feature type="transmembrane region" description="Helical" evidence="1">
    <location>
        <begin position="829"/>
        <end position="849"/>
    </location>
</feature>
<feature type="transmembrane region" description="Helical" evidence="1">
    <location>
        <begin position="300"/>
        <end position="317"/>
    </location>
</feature>
<protein>
    <submittedName>
        <fullName evidence="2">Putative membrane protein</fullName>
    </submittedName>
</protein>
<feature type="transmembrane region" description="Helical" evidence="1">
    <location>
        <begin position="383"/>
        <end position="403"/>
    </location>
</feature>
<dbReference type="PANTHER" id="PTHR38434">
    <property type="entry name" value="BLL2549 PROTEIN"/>
    <property type="match status" value="1"/>
</dbReference>
<feature type="transmembrane region" description="Helical" evidence="1">
    <location>
        <begin position="856"/>
        <end position="874"/>
    </location>
</feature>
<feature type="transmembrane region" description="Helical" evidence="1">
    <location>
        <begin position="756"/>
        <end position="779"/>
    </location>
</feature>
<feature type="transmembrane region" description="Helical" evidence="1">
    <location>
        <begin position="545"/>
        <end position="562"/>
    </location>
</feature>
<feature type="transmembrane region" description="Helical" evidence="1">
    <location>
        <begin position="626"/>
        <end position="646"/>
    </location>
</feature>
<feature type="transmembrane region" description="Helical" evidence="1">
    <location>
        <begin position="6"/>
        <end position="22"/>
    </location>
</feature>
<feature type="transmembrane region" description="Helical" evidence="1">
    <location>
        <begin position="410"/>
        <end position="433"/>
    </location>
</feature>
<feature type="transmembrane region" description="Helical" evidence="1">
    <location>
        <begin position="225"/>
        <end position="245"/>
    </location>
</feature>
<feature type="transmembrane region" description="Helical" evidence="1">
    <location>
        <begin position="357"/>
        <end position="377"/>
    </location>
</feature>
<evidence type="ECO:0000313" key="2">
    <source>
        <dbReference type="EMBL" id="PWJ92904.1"/>
    </source>
</evidence>
<feature type="transmembrane region" description="Helical" evidence="1">
    <location>
        <begin position="513"/>
        <end position="533"/>
    </location>
</feature>
<dbReference type="InterPro" id="IPR014600">
    <property type="entry name" value="UCP035905_mem"/>
</dbReference>
<evidence type="ECO:0000313" key="3">
    <source>
        <dbReference type="Proteomes" id="UP000245631"/>
    </source>
</evidence>
<feature type="transmembrane region" description="Helical" evidence="1">
    <location>
        <begin position="791"/>
        <end position="809"/>
    </location>
</feature>
<gene>
    <name evidence="2" type="ORF">C8D77_102681</name>
</gene>
<feature type="transmembrane region" description="Helical" evidence="1">
    <location>
        <begin position="696"/>
        <end position="714"/>
    </location>
</feature>
<keyword evidence="1" id="KW-0812">Transmembrane</keyword>
<evidence type="ECO:0000256" key="1">
    <source>
        <dbReference type="SAM" id="Phobius"/>
    </source>
</evidence>
<dbReference type="EMBL" id="QGGH01000002">
    <property type="protein sequence ID" value="PWJ92904.1"/>
    <property type="molecule type" value="Genomic_DNA"/>
</dbReference>